<dbReference type="Proteomes" id="UP000285864">
    <property type="component" value="Unassembled WGS sequence"/>
</dbReference>
<keyword evidence="3 4" id="KW-0443">Lipid metabolism</keyword>
<evidence type="ECO:0000256" key="1">
    <source>
        <dbReference type="ARBA" id="ARBA00022801"/>
    </source>
</evidence>
<feature type="short sequence motif" description="GXGXXG" evidence="4">
    <location>
        <begin position="29"/>
        <end position="34"/>
    </location>
</feature>
<evidence type="ECO:0000256" key="2">
    <source>
        <dbReference type="ARBA" id="ARBA00022963"/>
    </source>
</evidence>
<dbReference type="RefSeq" id="WP_118484790.1">
    <property type="nucleotide sequence ID" value="NZ_QRUU01000043.1"/>
</dbReference>
<name>A0A412GIF1_9BACT</name>
<reference evidence="6 7" key="1">
    <citation type="submission" date="2018-08" db="EMBL/GenBank/DDBJ databases">
        <title>A genome reference for cultivated species of the human gut microbiota.</title>
        <authorList>
            <person name="Zou Y."/>
            <person name="Xue W."/>
            <person name="Luo G."/>
        </authorList>
    </citation>
    <scope>NUCLEOTIDE SEQUENCE [LARGE SCALE GENOMIC DNA]</scope>
    <source>
        <strain evidence="6 7">AF24-2</strain>
    </source>
</reference>
<sequence length="767" mass="87588">MKKALYMFFLLFVLTFQIQAQKVGLVLSGGGAKGLTHIGIIRALEENHIPIDYIAGTSMGAIVGSLYAMGYSPDDMERLLKSDSFKRWYTGNIEEKYIYYFKKKPPTPEFLNIRVSLKNPLHKVKTQFLPSSVVDPLQMNLAFLELFGQATAACNNDFNQLFVPFRCVASDVYNKRPMIFEKGDLGDAVRASMSFPAMFKPIEIDSTLVYDGGIYNNFPVNVMVNDFHPDVIIGSVVSSNPGKPQEGDIMGQLENMIMQKTDYSLPDSLGILMTFKYDNVNLMDFDRFDELHDIGYNRTIQLMDSIKARISRRINYRQLELKRIAYKKNMPELRFREISITGGNEQQKKYIRKEFHSSDHEIFSLEDLRKGYFRLMSDNMISEIIPHAVYNKVDTTFTLHLKVKIEDDLSLRVGGNVGSNGANQIYVGATYHNLNNFSKEVSLDGQLGQIYNNLQIAGRIDFPTHIPTSFRLVGSISSFDYFKQEKLFSKGNSPVFNKKKENFVKLLVSMPFLTRQKAEFGIGIGKIQDLYFQNNVIDFNNDKNDISNYTIFGGSVAMDGNTLNSRQYATAGRRERLVAHIYTGTESYEAGSTPDPYNGTYNYVQSWLQLSYEMERYYSLSSKFVLGNYIRAYYSSRNFSHNYTATMMQAGEFSPTPHSKITYNEAFRANQFIGAGIMPIFQITPVFHARAEFYGFAPIFPIMRDEESKAYYGELFSKIEYMGEISLVAKLPFGAISVYLNHYSSPSNNWNLGITLGWQIFNSRFIE</sequence>
<dbReference type="CDD" id="cd07205">
    <property type="entry name" value="Pat_PNPLA6_PNPLA7_NTE1_like"/>
    <property type="match status" value="1"/>
</dbReference>
<dbReference type="InterPro" id="IPR016035">
    <property type="entry name" value="Acyl_Trfase/lysoPLipase"/>
</dbReference>
<dbReference type="Pfam" id="PF01734">
    <property type="entry name" value="Patatin"/>
    <property type="match status" value="1"/>
</dbReference>
<dbReference type="PANTHER" id="PTHR14226">
    <property type="entry name" value="NEUROPATHY TARGET ESTERASE/SWISS CHEESE D.MELANOGASTER"/>
    <property type="match status" value="1"/>
</dbReference>
<protein>
    <submittedName>
        <fullName evidence="6">Patatin</fullName>
    </submittedName>
</protein>
<evidence type="ECO:0000259" key="5">
    <source>
        <dbReference type="PROSITE" id="PS51635"/>
    </source>
</evidence>
<feature type="active site" description="Proton acceptor" evidence="4">
    <location>
        <position position="211"/>
    </location>
</feature>
<evidence type="ECO:0000256" key="4">
    <source>
        <dbReference type="PROSITE-ProRule" id="PRU01161"/>
    </source>
</evidence>
<proteinExistence type="predicted"/>
<dbReference type="InterPro" id="IPR050301">
    <property type="entry name" value="NTE"/>
</dbReference>
<dbReference type="InterPro" id="IPR002641">
    <property type="entry name" value="PNPLA_dom"/>
</dbReference>
<keyword evidence="1 4" id="KW-0378">Hydrolase</keyword>
<evidence type="ECO:0000313" key="7">
    <source>
        <dbReference type="Proteomes" id="UP000285864"/>
    </source>
</evidence>
<dbReference type="PANTHER" id="PTHR14226:SF29">
    <property type="entry name" value="NEUROPATHY TARGET ESTERASE SWS"/>
    <property type="match status" value="1"/>
</dbReference>
<keyword evidence="7" id="KW-1185">Reference proteome</keyword>
<accession>A0A412GIF1</accession>
<feature type="short sequence motif" description="DGA/G" evidence="4">
    <location>
        <begin position="211"/>
        <end position="213"/>
    </location>
</feature>
<dbReference type="GO" id="GO:0016787">
    <property type="term" value="F:hydrolase activity"/>
    <property type="evidence" value="ECO:0007669"/>
    <property type="project" value="UniProtKB-UniRule"/>
</dbReference>
<organism evidence="6 7">
    <name type="scientific">Phocaeicola coprocola</name>
    <dbReference type="NCBI Taxonomy" id="310298"/>
    <lineage>
        <taxon>Bacteria</taxon>
        <taxon>Pseudomonadati</taxon>
        <taxon>Bacteroidota</taxon>
        <taxon>Bacteroidia</taxon>
        <taxon>Bacteroidales</taxon>
        <taxon>Bacteroidaceae</taxon>
        <taxon>Phocaeicola</taxon>
    </lineage>
</organism>
<dbReference type="Gene3D" id="3.40.1090.10">
    <property type="entry name" value="Cytosolic phospholipase A2 catalytic domain"/>
    <property type="match status" value="2"/>
</dbReference>
<evidence type="ECO:0000256" key="3">
    <source>
        <dbReference type="ARBA" id="ARBA00023098"/>
    </source>
</evidence>
<feature type="domain" description="PNPLA" evidence="5">
    <location>
        <begin position="25"/>
        <end position="224"/>
    </location>
</feature>
<feature type="short sequence motif" description="GXSXG" evidence="4">
    <location>
        <begin position="56"/>
        <end position="60"/>
    </location>
</feature>
<dbReference type="PROSITE" id="PS51635">
    <property type="entry name" value="PNPLA"/>
    <property type="match status" value="1"/>
</dbReference>
<feature type="active site" description="Nucleophile" evidence="4">
    <location>
        <position position="58"/>
    </location>
</feature>
<dbReference type="EMBL" id="QRUU01000043">
    <property type="protein sequence ID" value="RGR94560.1"/>
    <property type="molecule type" value="Genomic_DNA"/>
</dbReference>
<evidence type="ECO:0000313" key="6">
    <source>
        <dbReference type="EMBL" id="RGR94560.1"/>
    </source>
</evidence>
<dbReference type="AlphaFoldDB" id="A0A412GIF1"/>
<dbReference type="GO" id="GO:0016042">
    <property type="term" value="P:lipid catabolic process"/>
    <property type="evidence" value="ECO:0007669"/>
    <property type="project" value="UniProtKB-UniRule"/>
</dbReference>
<keyword evidence="2 4" id="KW-0442">Lipid degradation</keyword>
<gene>
    <name evidence="6" type="ORF">DWY20_10000</name>
</gene>
<comment type="caution">
    <text evidence="6">The sequence shown here is derived from an EMBL/GenBank/DDBJ whole genome shotgun (WGS) entry which is preliminary data.</text>
</comment>
<dbReference type="SUPFAM" id="SSF52151">
    <property type="entry name" value="FabD/lysophospholipase-like"/>
    <property type="match status" value="1"/>
</dbReference>